<dbReference type="Pfam" id="PF16011">
    <property type="entry name" value="CBM9_2"/>
    <property type="match status" value="1"/>
</dbReference>
<sequence length="216" mass="25411">MQKLKAPFFEHLHHDSVMQDVSEQLDQLEKNVIAITPWKEYSYKPDVQFVIAHNHDCLFIKYFVREESVRAVFRRDSDPVYKDSCVEWFITFNQDPSYYNLEFNSLGTCTVGYGQSRYERTLLPESITKQIRRSASLRIVPVPNEKPVVEWELTLIIPTSVFCYNDIDAIKDQSCRVNFYKCGDDLPTPHYVSWNPVVSEEPNFHLPQYFGELQLL</sequence>
<organism evidence="2 3">
    <name type="scientific">Rufibacter roseus</name>
    <dbReference type="NCBI Taxonomy" id="1567108"/>
    <lineage>
        <taxon>Bacteria</taxon>
        <taxon>Pseudomonadati</taxon>
        <taxon>Bacteroidota</taxon>
        <taxon>Cytophagia</taxon>
        <taxon>Cytophagales</taxon>
        <taxon>Hymenobacteraceae</taxon>
        <taxon>Rufibacter</taxon>
    </lineage>
</organism>
<proteinExistence type="predicted"/>
<dbReference type="Proteomes" id="UP001596405">
    <property type="component" value="Unassembled WGS sequence"/>
</dbReference>
<feature type="domain" description="Carbohydrate-binding" evidence="1">
    <location>
        <begin position="26"/>
        <end position="215"/>
    </location>
</feature>
<dbReference type="CDD" id="cd09620">
    <property type="entry name" value="CBM9_like_3"/>
    <property type="match status" value="1"/>
</dbReference>
<comment type="caution">
    <text evidence="2">The sequence shown here is derived from an EMBL/GenBank/DDBJ whole genome shotgun (WGS) entry which is preliminary data.</text>
</comment>
<dbReference type="RefSeq" id="WP_066616647.1">
    <property type="nucleotide sequence ID" value="NZ_JBHSYQ010000015.1"/>
</dbReference>
<evidence type="ECO:0000313" key="3">
    <source>
        <dbReference type="Proteomes" id="UP001596405"/>
    </source>
</evidence>
<name>A0ABW2DRE4_9BACT</name>
<dbReference type="SUPFAM" id="SSF49344">
    <property type="entry name" value="CBD9-like"/>
    <property type="match status" value="1"/>
</dbReference>
<reference evidence="3" key="1">
    <citation type="journal article" date="2019" name="Int. J. Syst. Evol. Microbiol.">
        <title>The Global Catalogue of Microorganisms (GCM) 10K type strain sequencing project: providing services to taxonomists for standard genome sequencing and annotation.</title>
        <authorList>
            <consortium name="The Broad Institute Genomics Platform"/>
            <consortium name="The Broad Institute Genome Sequencing Center for Infectious Disease"/>
            <person name="Wu L."/>
            <person name="Ma J."/>
        </authorList>
    </citation>
    <scope>NUCLEOTIDE SEQUENCE [LARGE SCALE GENOMIC DNA]</scope>
    <source>
        <strain evidence="3">CGMCC 4.7393</strain>
    </source>
</reference>
<protein>
    <submittedName>
        <fullName evidence="2">Carbohydrate-binding family 9-like protein</fullName>
    </submittedName>
</protein>
<accession>A0ABW2DRE4</accession>
<gene>
    <name evidence="2" type="ORF">ACFQHR_16040</name>
</gene>
<dbReference type="EMBL" id="JBHSYQ010000015">
    <property type="protein sequence ID" value="MFC6999147.1"/>
    <property type="molecule type" value="Genomic_DNA"/>
</dbReference>
<evidence type="ECO:0000313" key="2">
    <source>
        <dbReference type="EMBL" id="MFC6999147.1"/>
    </source>
</evidence>
<dbReference type="InterPro" id="IPR010502">
    <property type="entry name" value="Carb-bd_dom_fam9"/>
</dbReference>
<keyword evidence="3" id="KW-1185">Reference proteome</keyword>
<dbReference type="Gene3D" id="2.60.40.1190">
    <property type="match status" value="1"/>
</dbReference>
<evidence type="ECO:0000259" key="1">
    <source>
        <dbReference type="Pfam" id="PF16011"/>
    </source>
</evidence>